<evidence type="ECO:0000313" key="1">
    <source>
        <dbReference type="EMBL" id="GID68963.1"/>
    </source>
</evidence>
<dbReference type="Proteomes" id="UP000619479">
    <property type="component" value="Unassembled WGS sequence"/>
</dbReference>
<dbReference type="EMBL" id="BOMH01000056">
    <property type="protein sequence ID" value="GID68963.1"/>
    <property type="molecule type" value="Genomic_DNA"/>
</dbReference>
<organism evidence="1 2">
    <name type="scientific">Actinoplanes cyaneus</name>
    <dbReference type="NCBI Taxonomy" id="52696"/>
    <lineage>
        <taxon>Bacteria</taxon>
        <taxon>Bacillati</taxon>
        <taxon>Actinomycetota</taxon>
        <taxon>Actinomycetes</taxon>
        <taxon>Micromonosporales</taxon>
        <taxon>Micromonosporaceae</taxon>
        <taxon>Actinoplanes</taxon>
    </lineage>
</organism>
<dbReference type="RefSeq" id="WP_203750201.1">
    <property type="nucleotide sequence ID" value="NZ_BAAAUC010000001.1"/>
</dbReference>
<reference evidence="1" key="1">
    <citation type="submission" date="2021-01" db="EMBL/GenBank/DDBJ databases">
        <title>Whole genome shotgun sequence of Actinoplanes cyaneus NBRC 14990.</title>
        <authorList>
            <person name="Komaki H."/>
            <person name="Tamura T."/>
        </authorList>
    </citation>
    <scope>NUCLEOTIDE SEQUENCE</scope>
    <source>
        <strain evidence="1">NBRC 14990</strain>
    </source>
</reference>
<gene>
    <name evidence="1" type="ORF">Acy02nite_68440</name>
</gene>
<comment type="caution">
    <text evidence="1">The sequence shown here is derived from an EMBL/GenBank/DDBJ whole genome shotgun (WGS) entry which is preliminary data.</text>
</comment>
<proteinExistence type="predicted"/>
<name>A0A919M910_9ACTN</name>
<sequence>MTRFADPQLAALSILRAAAPGVAFGTKAVDEYPDGGAPGLPYVQVRAGAAAVRWPVAAVAPLRIVAWADTGAAATALAWQLHGVLLDFRHGRDIRSFAPELGPLPAADPDTSRPLCSFSVLARLRPQR</sequence>
<protein>
    <recommendedName>
        <fullName evidence="3">DUF3168 domain-containing protein</fullName>
    </recommendedName>
</protein>
<evidence type="ECO:0008006" key="3">
    <source>
        <dbReference type="Google" id="ProtNLM"/>
    </source>
</evidence>
<dbReference type="AlphaFoldDB" id="A0A919M910"/>
<accession>A0A919M910</accession>
<keyword evidence="2" id="KW-1185">Reference proteome</keyword>
<evidence type="ECO:0000313" key="2">
    <source>
        <dbReference type="Proteomes" id="UP000619479"/>
    </source>
</evidence>